<accession>A0A4Z2FFX7</accession>
<reference evidence="2 3" key="1">
    <citation type="submission" date="2019-03" db="EMBL/GenBank/DDBJ databases">
        <title>First draft genome of Liparis tanakae, snailfish: a comprehensive survey of snailfish specific genes.</title>
        <authorList>
            <person name="Kim W."/>
            <person name="Song I."/>
            <person name="Jeong J.-H."/>
            <person name="Kim D."/>
            <person name="Kim S."/>
            <person name="Ryu S."/>
            <person name="Song J.Y."/>
            <person name="Lee S.K."/>
        </authorList>
    </citation>
    <scope>NUCLEOTIDE SEQUENCE [LARGE SCALE GENOMIC DNA]</scope>
    <source>
        <tissue evidence="2">Muscle</tissue>
    </source>
</reference>
<sequence>MIVAGRATDTGAKHRHKRSAYGEQLKGPCLGAFWRAGADLLHSPLPVMRSRVERDCDEGETEHGDG</sequence>
<evidence type="ECO:0000313" key="3">
    <source>
        <dbReference type="Proteomes" id="UP000314294"/>
    </source>
</evidence>
<name>A0A4Z2FFX7_9TELE</name>
<dbReference type="Proteomes" id="UP000314294">
    <property type="component" value="Unassembled WGS sequence"/>
</dbReference>
<dbReference type="EMBL" id="SRLO01001260">
    <property type="protein sequence ID" value="TNN39654.1"/>
    <property type="molecule type" value="Genomic_DNA"/>
</dbReference>
<gene>
    <name evidence="2" type="ORF">EYF80_050185</name>
</gene>
<dbReference type="AlphaFoldDB" id="A0A4Z2FFX7"/>
<protein>
    <submittedName>
        <fullName evidence="2">Uncharacterized protein</fullName>
    </submittedName>
</protein>
<proteinExistence type="predicted"/>
<comment type="caution">
    <text evidence="2">The sequence shown here is derived from an EMBL/GenBank/DDBJ whole genome shotgun (WGS) entry which is preliminary data.</text>
</comment>
<feature type="region of interest" description="Disordered" evidence="1">
    <location>
        <begin position="1"/>
        <end position="21"/>
    </location>
</feature>
<evidence type="ECO:0000256" key="1">
    <source>
        <dbReference type="SAM" id="MobiDB-lite"/>
    </source>
</evidence>
<organism evidence="2 3">
    <name type="scientific">Liparis tanakae</name>
    <name type="common">Tanaka's snailfish</name>
    <dbReference type="NCBI Taxonomy" id="230148"/>
    <lineage>
        <taxon>Eukaryota</taxon>
        <taxon>Metazoa</taxon>
        <taxon>Chordata</taxon>
        <taxon>Craniata</taxon>
        <taxon>Vertebrata</taxon>
        <taxon>Euteleostomi</taxon>
        <taxon>Actinopterygii</taxon>
        <taxon>Neopterygii</taxon>
        <taxon>Teleostei</taxon>
        <taxon>Neoteleostei</taxon>
        <taxon>Acanthomorphata</taxon>
        <taxon>Eupercaria</taxon>
        <taxon>Perciformes</taxon>
        <taxon>Cottioidei</taxon>
        <taxon>Cottales</taxon>
        <taxon>Liparidae</taxon>
        <taxon>Liparis</taxon>
    </lineage>
</organism>
<keyword evidence="3" id="KW-1185">Reference proteome</keyword>
<evidence type="ECO:0000313" key="2">
    <source>
        <dbReference type="EMBL" id="TNN39654.1"/>
    </source>
</evidence>